<feature type="transmembrane region" description="Helical" evidence="8">
    <location>
        <begin position="528"/>
        <end position="548"/>
    </location>
</feature>
<evidence type="ECO:0000313" key="10">
    <source>
        <dbReference type="Proteomes" id="UP000632858"/>
    </source>
</evidence>
<evidence type="ECO:0000256" key="3">
    <source>
        <dbReference type="ARBA" id="ARBA00022475"/>
    </source>
</evidence>
<sequence>MILSDVSIKRPVFAAVISLMLVTIGLIAFTRLPLRELPNIDPPVVSIDVSYPGAAAGVVETRVTQVIEDAVAGIEGVDLVTSSSRNGRASVNLEFTLERDIESAANDVRDAVSRVADRLPEEADPPQVAKVEADAEVIIWVRVVQKGADALALTDYADRYIVDRFSSIPGVAQVRLNGGQRYAMRIWLDDDALTARGLTVGDVENALRRENLELPAGRLESKDRDFLLRVNRSFDSPEAFGKLVLKTLPDGQTVLLSDVARVARESAERRAWFRGNGEPQLALGIVKTSTANSLQVSRDVRAEIDRINPGLPEGMNMGINFDTTVFIDAAVEKVYSTLFEAIVLVLLVIWLFLGSVRASLIPAVTVPVCLMAAFIALWLFGYSINLLTLLALVLCIGLVVDDAIVVLENAQRRIDAGEPPMLGAFRGTRQVAFAVIATTAVLVAVFLPMAFIEGNNGRLFRELAVTMASAIAISALIALTLTPMMCSLILKSHDKSRVNGFEARVNAFLDSVSRRYAHSLESLLSRRGATVGAMLAVVALSAGLYVLVPKELAPAEDRGVFFVSVNGPEGAGFDYTVKQMEQVQSELMALMAEDGAIDRINATVPGGFGPSEEMHTGRATVLLKPWAERGLDTSTVVEDARKRLSAIAGVQARPQQPTGLVRGGGQPVQLVLQGSDYNELVQWRDRLLKRMEENPDLTGPDSDYKETRPQLRLDINRERAAALGVSNQEIGRTLESLLGSRRVGTYIQGGEEYDVIVQAAAEGRRTPSDLLSINVRTASGALVPLASVVQVRELAEPGSFNRFNRLRAITVSAGLKPEANLGEAIAWLQRTAAEELPSTVQVDYKGQSREYLKSGQAVMFTFALALLVVYLVLAAQFESLIHPLVILLTVPMAVFGALLGLWLMGGSLNLFSQVGIIMLIGLAAKNGILIVEFANQRRDAGLGVREAILEASAVRLRPILMTSIATAAGALPLMLGSGPGSGSRQAIGIVVVFGVLAATALTLYIVPVVYRWLAPYTGSPEQRARELERQAVAVPDREAGQGA</sequence>
<dbReference type="SUPFAM" id="SSF82866">
    <property type="entry name" value="Multidrug efflux transporter AcrB transmembrane domain"/>
    <property type="match status" value="2"/>
</dbReference>
<evidence type="ECO:0000256" key="6">
    <source>
        <dbReference type="ARBA" id="ARBA00022989"/>
    </source>
</evidence>
<keyword evidence="7 8" id="KW-0472">Membrane</keyword>
<dbReference type="EMBL" id="BMFO01000001">
    <property type="protein sequence ID" value="GGF87144.1"/>
    <property type="molecule type" value="Genomic_DNA"/>
</dbReference>
<dbReference type="Gene3D" id="3.30.70.1430">
    <property type="entry name" value="Multidrug efflux transporter AcrB pore domain"/>
    <property type="match status" value="2"/>
</dbReference>
<dbReference type="PANTHER" id="PTHR32063">
    <property type="match status" value="1"/>
</dbReference>
<gene>
    <name evidence="9" type="primary">acrF</name>
    <name evidence="9" type="ORF">GCM10010960_06330</name>
</gene>
<dbReference type="FunFam" id="1.20.1640.10:FF:000001">
    <property type="entry name" value="Efflux pump membrane transporter"/>
    <property type="match status" value="1"/>
</dbReference>
<dbReference type="Pfam" id="PF00873">
    <property type="entry name" value="ACR_tran"/>
    <property type="match status" value="1"/>
</dbReference>
<evidence type="ECO:0000256" key="5">
    <source>
        <dbReference type="ARBA" id="ARBA00022692"/>
    </source>
</evidence>
<protein>
    <submittedName>
        <fullName evidence="9">Multidrug transporter</fullName>
    </submittedName>
</protein>
<evidence type="ECO:0000256" key="1">
    <source>
        <dbReference type="ARBA" id="ARBA00004429"/>
    </source>
</evidence>
<evidence type="ECO:0000256" key="8">
    <source>
        <dbReference type="SAM" id="Phobius"/>
    </source>
</evidence>
<keyword evidence="4" id="KW-0997">Cell inner membrane</keyword>
<keyword evidence="6 8" id="KW-1133">Transmembrane helix</keyword>
<dbReference type="InterPro" id="IPR027463">
    <property type="entry name" value="AcrB_DN_DC_subdom"/>
</dbReference>
<evidence type="ECO:0000313" key="9">
    <source>
        <dbReference type="EMBL" id="GGF87144.1"/>
    </source>
</evidence>
<feature type="transmembrane region" description="Helical" evidence="8">
    <location>
        <begin position="956"/>
        <end position="975"/>
    </location>
</feature>
<keyword evidence="10" id="KW-1185">Reference proteome</keyword>
<feature type="transmembrane region" description="Helical" evidence="8">
    <location>
        <begin position="12"/>
        <end position="34"/>
    </location>
</feature>
<dbReference type="PRINTS" id="PR00702">
    <property type="entry name" value="ACRIFLAVINRP"/>
</dbReference>
<dbReference type="Proteomes" id="UP000632858">
    <property type="component" value="Unassembled WGS sequence"/>
</dbReference>
<organism evidence="9 10">
    <name type="scientific">Arenimonas maotaiensis</name>
    <dbReference type="NCBI Taxonomy" id="1446479"/>
    <lineage>
        <taxon>Bacteria</taxon>
        <taxon>Pseudomonadati</taxon>
        <taxon>Pseudomonadota</taxon>
        <taxon>Gammaproteobacteria</taxon>
        <taxon>Lysobacterales</taxon>
        <taxon>Lysobacteraceae</taxon>
        <taxon>Arenimonas</taxon>
    </lineage>
</organism>
<accession>A0A917CFQ6</accession>
<feature type="transmembrane region" description="Helical" evidence="8">
    <location>
        <begin position="857"/>
        <end position="877"/>
    </location>
</feature>
<name>A0A917CFQ6_9GAMM</name>
<comment type="caution">
    <text evidence="9">The sequence shown here is derived from an EMBL/GenBank/DDBJ whole genome shotgun (WGS) entry which is preliminary data.</text>
</comment>
<feature type="transmembrane region" description="Helical" evidence="8">
    <location>
        <begin position="987"/>
        <end position="1013"/>
    </location>
</feature>
<dbReference type="GO" id="GO:0005886">
    <property type="term" value="C:plasma membrane"/>
    <property type="evidence" value="ECO:0007669"/>
    <property type="project" value="UniProtKB-SubCell"/>
</dbReference>
<dbReference type="Gene3D" id="3.30.2090.10">
    <property type="entry name" value="Multidrug efflux transporter AcrB TolC docking domain, DN and DC subdomains"/>
    <property type="match status" value="2"/>
</dbReference>
<dbReference type="Gene3D" id="3.30.70.1440">
    <property type="entry name" value="Multidrug efflux transporter AcrB pore domain"/>
    <property type="match status" value="1"/>
</dbReference>
<feature type="transmembrane region" description="Helical" evidence="8">
    <location>
        <begin position="431"/>
        <end position="452"/>
    </location>
</feature>
<feature type="transmembrane region" description="Helical" evidence="8">
    <location>
        <begin position="910"/>
        <end position="935"/>
    </location>
</feature>
<evidence type="ECO:0000256" key="7">
    <source>
        <dbReference type="ARBA" id="ARBA00023136"/>
    </source>
</evidence>
<dbReference type="Gene3D" id="1.20.1640.10">
    <property type="entry name" value="Multidrug efflux transporter AcrB transmembrane domain"/>
    <property type="match status" value="2"/>
</dbReference>
<dbReference type="PANTHER" id="PTHR32063:SF14">
    <property type="entry name" value="BLL4319 PROTEIN"/>
    <property type="match status" value="1"/>
</dbReference>
<keyword evidence="2" id="KW-0813">Transport</keyword>
<dbReference type="AlphaFoldDB" id="A0A917CFQ6"/>
<comment type="subcellular location">
    <subcellularLocation>
        <location evidence="1">Cell inner membrane</location>
        <topology evidence="1">Multi-pass membrane protein</topology>
    </subcellularLocation>
</comment>
<reference evidence="9" key="1">
    <citation type="journal article" date="2014" name="Int. J. Syst. Evol. Microbiol.">
        <title>Complete genome sequence of Corynebacterium casei LMG S-19264T (=DSM 44701T), isolated from a smear-ripened cheese.</title>
        <authorList>
            <consortium name="US DOE Joint Genome Institute (JGI-PGF)"/>
            <person name="Walter F."/>
            <person name="Albersmeier A."/>
            <person name="Kalinowski J."/>
            <person name="Ruckert C."/>
        </authorList>
    </citation>
    <scope>NUCLEOTIDE SEQUENCE</scope>
    <source>
        <strain evidence="9">CGMCC 1.12726</strain>
    </source>
</reference>
<dbReference type="SUPFAM" id="SSF82714">
    <property type="entry name" value="Multidrug efflux transporter AcrB TolC docking domain, DN and DC subdomains"/>
    <property type="match status" value="2"/>
</dbReference>
<dbReference type="GO" id="GO:0042910">
    <property type="term" value="F:xenobiotic transmembrane transporter activity"/>
    <property type="evidence" value="ECO:0007669"/>
    <property type="project" value="TreeGrafter"/>
</dbReference>
<proteinExistence type="predicted"/>
<feature type="transmembrane region" description="Helical" evidence="8">
    <location>
        <begin position="884"/>
        <end position="904"/>
    </location>
</feature>
<feature type="transmembrane region" description="Helical" evidence="8">
    <location>
        <begin position="334"/>
        <end position="353"/>
    </location>
</feature>
<dbReference type="Gene3D" id="3.30.70.1320">
    <property type="entry name" value="Multidrug efflux transporter AcrB pore domain like"/>
    <property type="match status" value="1"/>
</dbReference>
<evidence type="ECO:0000256" key="2">
    <source>
        <dbReference type="ARBA" id="ARBA00022448"/>
    </source>
</evidence>
<evidence type="ECO:0000256" key="4">
    <source>
        <dbReference type="ARBA" id="ARBA00022519"/>
    </source>
</evidence>
<keyword evidence="5 8" id="KW-0812">Transmembrane</keyword>
<dbReference type="SUPFAM" id="SSF82693">
    <property type="entry name" value="Multidrug efflux transporter AcrB pore domain, PN1, PN2, PC1 and PC2 subdomains"/>
    <property type="match status" value="3"/>
</dbReference>
<reference evidence="9" key="2">
    <citation type="submission" date="2020-09" db="EMBL/GenBank/DDBJ databases">
        <authorList>
            <person name="Sun Q."/>
            <person name="Zhou Y."/>
        </authorList>
    </citation>
    <scope>NUCLEOTIDE SEQUENCE</scope>
    <source>
        <strain evidence="9">CGMCC 1.12726</strain>
    </source>
</reference>
<feature type="transmembrane region" description="Helical" evidence="8">
    <location>
        <begin position="360"/>
        <end position="380"/>
    </location>
</feature>
<dbReference type="RefSeq" id="WP_188447658.1">
    <property type="nucleotide sequence ID" value="NZ_BMFO01000001.1"/>
</dbReference>
<keyword evidence="3" id="KW-1003">Cell membrane</keyword>
<feature type="transmembrane region" description="Helical" evidence="8">
    <location>
        <begin position="464"/>
        <end position="490"/>
    </location>
</feature>
<dbReference type="InterPro" id="IPR001036">
    <property type="entry name" value="Acrflvin-R"/>
</dbReference>
<feature type="transmembrane region" description="Helical" evidence="8">
    <location>
        <begin position="386"/>
        <end position="410"/>
    </location>
</feature>